<evidence type="ECO:0000313" key="2">
    <source>
        <dbReference type="Proteomes" id="UP000031258"/>
    </source>
</evidence>
<comment type="caution">
    <text evidence="1">The sequence shown here is derived from an EMBL/GenBank/DDBJ whole genome shotgun (WGS) entry which is preliminary data.</text>
</comment>
<proteinExistence type="predicted"/>
<sequence>MEEEIQTIAAKVVAQEVIEASKIKRLERLYNNLQAIINYTGKGGKSDDWATGHSINNALNQIIGDWVHIIHPDQSSIYFPASSEQDNALEGAII</sequence>
<gene>
    <name evidence="1" type="ORF">NF27_JF00660</name>
</gene>
<organism evidence="1 2">
    <name type="scientific">Candidatus Jidaibacter acanthamoebae</name>
    <dbReference type="NCBI Taxonomy" id="86105"/>
    <lineage>
        <taxon>Bacteria</taxon>
        <taxon>Pseudomonadati</taxon>
        <taxon>Pseudomonadota</taxon>
        <taxon>Alphaproteobacteria</taxon>
        <taxon>Rickettsiales</taxon>
        <taxon>Candidatus Midichloriaceae</taxon>
        <taxon>Candidatus Jidaibacter</taxon>
    </lineage>
</organism>
<keyword evidence="2" id="KW-1185">Reference proteome</keyword>
<dbReference type="EMBL" id="JSWE01000223">
    <property type="protein sequence ID" value="KIE04188.1"/>
    <property type="molecule type" value="Genomic_DNA"/>
</dbReference>
<dbReference type="Proteomes" id="UP000031258">
    <property type="component" value="Unassembled WGS sequence"/>
</dbReference>
<accession>A0A0C1QJ01</accession>
<protein>
    <submittedName>
        <fullName evidence="1">Uncharacterized protein</fullName>
    </submittedName>
</protein>
<dbReference type="AlphaFoldDB" id="A0A0C1QJ01"/>
<evidence type="ECO:0000313" key="1">
    <source>
        <dbReference type="EMBL" id="KIE04188.1"/>
    </source>
</evidence>
<name>A0A0C1QJ01_9RICK</name>
<reference evidence="1 2" key="1">
    <citation type="submission" date="2014-11" db="EMBL/GenBank/DDBJ databases">
        <title>A Rickettsiales Symbiont of Amoebae With Ancient Features.</title>
        <authorList>
            <person name="Schulz F."/>
            <person name="Martijn J."/>
            <person name="Wascher F."/>
            <person name="Kostanjsek R."/>
            <person name="Ettema T.J."/>
            <person name="Horn M."/>
        </authorList>
    </citation>
    <scope>NUCLEOTIDE SEQUENCE [LARGE SCALE GENOMIC DNA]</scope>
    <source>
        <strain evidence="1 2">UWC36</strain>
    </source>
</reference>